<evidence type="ECO:0000256" key="1">
    <source>
        <dbReference type="SAM" id="Phobius"/>
    </source>
</evidence>
<evidence type="ECO:0000313" key="3">
    <source>
        <dbReference type="Proteomes" id="UP001385951"/>
    </source>
</evidence>
<keyword evidence="1" id="KW-0812">Transmembrane</keyword>
<evidence type="ECO:0000313" key="2">
    <source>
        <dbReference type="EMBL" id="KAK7679053.1"/>
    </source>
</evidence>
<sequence>MNTQIIAFAALPVLGNLIFVILLIVLDAIFPFNIIYDMDWYRGRLVPDYDETLNANSRRLYKMLAVSAFFGMLPASMMVLYHMYVLG</sequence>
<proteinExistence type="predicted"/>
<accession>A0AAW0FNF7</accession>
<feature type="transmembrane region" description="Helical" evidence="1">
    <location>
        <begin position="6"/>
        <end position="36"/>
    </location>
</feature>
<name>A0AAW0FNF7_9APHY</name>
<reference evidence="2 3" key="1">
    <citation type="submission" date="2022-09" db="EMBL/GenBank/DDBJ databases">
        <authorList>
            <person name="Palmer J.M."/>
        </authorList>
    </citation>
    <scope>NUCLEOTIDE SEQUENCE [LARGE SCALE GENOMIC DNA]</scope>
    <source>
        <strain evidence="2 3">DSM 7382</strain>
    </source>
</reference>
<protein>
    <submittedName>
        <fullName evidence="2">Uncharacterized protein</fullName>
    </submittedName>
</protein>
<dbReference type="AlphaFoldDB" id="A0AAW0FNF7"/>
<organism evidence="2 3">
    <name type="scientific">Cerrena zonata</name>
    <dbReference type="NCBI Taxonomy" id="2478898"/>
    <lineage>
        <taxon>Eukaryota</taxon>
        <taxon>Fungi</taxon>
        <taxon>Dikarya</taxon>
        <taxon>Basidiomycota</taxon>
        <taxon>Agaricomycotina</taxon>
        <taxon>Agaricomycetes</taxon>
        <taxon>Polyporales</taxon>
        <taxon>Cerrenaceae</taxon>
        <taxon>Cerrena</taxon>
    </lineage>
</organism>
<feature type="transmembrane region" description="Helical" evidence="1">
    <location>
        <begin position="63"/>
        <end position="84"/>
    </location>
</feature>
<keyword evidence="1" id="KW-1133">Transmembrane helix</keyword>
<comment type="caution">
    <text evidence="2">The sequence shown here is derived from an EMBL/GenBank/DDBJ whole genome shotgun (WGS) entry which is preliminary data.</text>
</comment>
<keyword evidence="3" id="KW-1185">Reference proteome</keyword>
<dbReference type="Proteomes" id="UP001385951">
    <property type="component" value="Unassembled WGS sequence"/>
</dbReference>
<gene>
    <name evidence="2" type="ORF">QCA50_017997</name>
</gene>
<dbReference type="EMBL" id="JASBNA010000064">
    <property type="protein sequence ID" value="KAK7679053.1"/>
    <property type="molecule type" value="Genomic_DNA"/>
</dbReference>
<keyword evidence="1" id="KW-0472">Membrane</keyword>